<keyword evidence="1" id="KW-0472">Membrane</keyword>
<sequence length="454" mass="52136">MIKLLMKLILISSIWSTESLSNNCFPERDSIVRINNMNLGEIKTENVTLHINRFSLRPYVTLYKCSRRKYAILTLKAAGEIVEYKFDGPHKLLPDEARQWAKTGLCNIGKICQPDGDCWGEDAQICRSDSTDDIVRPRVMKYNGLTWTKSLFRTCVMDWSCDVKPFKLPVFVDGSGNLYVNIDQKMIPAVPDSHYETPSEVYIFGKDEIIIRNDTLQVECFGIDKATLCMSNKLDNGVISFTADKPCSYQKDKFYCINMDGYKQIRADSIKSKEAMYLNQFGLDQMTSKLVEIEMALIYNAQMNKLLIAQIHNRLIQIIKSSSRYNPYILKDLNLFSSEIINLNNEMVPLDCGVKADEKTGVESYTSVVNLSLYSESESIHVPILTDDITLDGMKIFKNNLDEFKHQTYINYKKKNLTEEPVPLIVPFNMKDWILTNVFNCLTIVNTILLILRR</sequence>
<evidence type="ECO:0000256" key="1">
    <source>
        <dbReference type="SAM" id="Phobius"/>
    </source>
</evidence>
<reference evidence="2" key="1">
    <citation type="journal article" date="2016" name="Nature">
        <title>Redefining the invertebrate RNA virosphere.</title>
        <authorList>
            <person name="Shi M."/>
            <person name="Lin X.D."/>
            <person name="Tian J.H."/>
            <person name="Chen L.J."/>
            <person name="Chen X."/>
            <person name="Li C.X."/>
            <person name="Qin X.C."/>
            <person name="Li J."/>
            <person name="Cao J.P."/>
            <person name="Eden J.S."/>
            <person name="Buchmann J."/>
            <person name="Wang W."/>
            <person name="Xu J."/>
            <person name="Holmes E.C."/>
            <person name="Zhang Y.Z."/>
        </authorList>
    </citation>
    <scope>NUCLEOTIDE SEQUENCE</scope>
    <source>
        <strain evidence="2">QTM27225</strain>
    </source>
</reference>
<accession>A0A1L3KKI8</accession>
<feature type="transmembrane region" description="Helical" evidence="1">
    <location>
        <begin position="433"/>
        <end position="452"/>
    </location>
</feature>
<evidence type="ECO:0000313" key="2">
    <source>
        <dbReference type="EMBL" id="APG77894.1"/>
    </source>
</evidence>
<dbReference type="EMBL" id="KX883872">
    <property type="protein sequence ID" value="APG77894.1"/>
    <property type="molecule type" value="Genomic_RNA"/>
</dbReference>
<keyword evidence="1" id="KW-0812">Transmembrane</keyword>
<protein>
    <submittedName>
        <fullName evidence="2">Hemagglutinin</fullName>
    </submittedName>
</protein>
<name>A0A1L3KKI8_9VIRU</name>
<keyword evidence="1" id="KW-1133">Transmembrane helix</keyword>
<proteinExistence type="predicted"/>
<organism evidence="2">
    <name type="scientific">Hubei orthomyxo-like virus 2</name>
    <dbReference type="NCBI Taxonomy" id="1923006"/>
    <lineage>
        <taxon>Viruses</taxon>
        <taxon>Riboviria</taxon>
    </lineage>
</organism>